<name>A0ABR1FQQ2_AURAN</name>
<gene>
    <name evidence="3" type="ORF">SO694_00064195</name>
</gene>
<proteinExistence type="predicted"/>
<keyword evidence="1" id="KW-0732">Signal</keyword>
<keyword evidence="4" id="KW-1185">Reference proteome</keyword>
<accession>A0ABR1FQQ2</accession>
<dbReference type="PROSITE" id="PS51184">
    <property type="entry name" value="JMJC"/>
    <property type="match status" value="1"/>
</dbReference>
<dbReference type="InterPro" id="IPR014710">
    <property type="entry name" value="RmlC-like_jellyroll"/>
</dbReference>
<evidence type="ECO:0000313" key="3">
    <source>
        <dbReference type="EMBL" id="KAK7235853.1"/>
    </source>
</evidence>
<evidence type="ECO:0000256" key="1">
    <source>
        <dbReference type="SAM" id="SignalP"/>
    </source>
</evidence>
<organism evidence="3 4">
    <name type="scientific">Aureococcus anophagefferens</name>
    <name type="common">Harmful bloom alga</name>
    <dbReference type="NCBI Taxonomy" id="44056"/>
    <lineage>
        <taxon>Eukaryota</taxon>
        <taxon>Sar</taxon>
        <taxon>Stramenopiles</taxon>
        <taxon>Ochrophyta</taxon>
        <taxon>Pelagophyceae</taxon>
        <taxon>Pelagomonadales</taxon>
        <taxon>Pelagomonadaceae</taxon>
        <taxon>Aureococcus</taxon>
    </lineage>
</organism>
<dbReference type="PANTHER" id="PTHR12461:SF105">
    <property type="entry name" value="HYPOXIA-INDUCIBLE FACTOR 1-ALPHA INHIBITOR"/>
    <property type="match status" value="1"/>
</dbReference>
<evidence type="ECO:0000259" key="2">
    <source>
        <dbReference type="PROSITE" id="PS51184"/>
    </source>
</evidence>
<dbReference type="Proteomes" id="UP001363151">
    <property type="component" value="Unassembled WGS sequence"/>
</dbReference>
<dbReference type="EMBL" id="JBBJCI010000289">
    <property type="protein sequence ID" value="KAK7235853.1"/>
    <property type="molecule type" value="Genomic_DNA"/>
</dbReference>
<reference evidence="3 4" key="1">
    <citation type="submission" date="2024-03" db="EMBL/GenBank/DDBJ databases">
        <title>Aureococcus anophagefferens CCMP1851 and Kratosvirus quantuckense: Draft genome of a second virus-susceptible host strain in the model system.</title>
        <authorList>
            <person name="Chase E."/>
            <person name="Truchon A.R."/>
            <person name="Schepens W."/>
            <person name="Wilhelm S.W."/>
        </authorList>
    </citation>
    <scope>NUCLEOTIDE SEQUENCE [LARGE SCALE GENOMIC DNA]</scope>
    <source>
        <strain evidence="3 4">CCMP1851</strain>
    </source>
</reference>
<dbReference type="SUPFAM" id="SSF51197">
    <property type="entry name" value="Clavaminate synthase-like"/>
    <property type="match status" value="1"/>
</dbReference>
<evidence type="ECO:0000313" key="4">
    <source>
        <dbReference type="Proteomes" id="UP001363151"/>
    </source>
</evidence>
<dbReference type="SMART" id="SM00558">
    <property type="entry name" value="JmjC"/>
    <property type="match status" value="1"/>
</dbReference>
<feature type="chain" id="PRO_5045832274" description="JmjC domain-containing protein" evidence="1">
    <location>
        <begin position="27"/>
        <end position="717"/>
    </location>
</feature>
<comment type="caution">
    <text evidence="3">The sequence shown here is derived from an EMBL/GenBank/DDBJ whole genome shotgun (WGS) entry which is preliminary data.</text>
</comment>
<dbReference type="InterPro" id="IPR041667">
    <property type="entry name" value="Cupin_8"/>
</dbReference>
<protein>
    <recommendedName>
        <fullName evidence="2">JmjC domain-containing protein</fullName>
    </recommendedName>
</protein>
<dbReference type="Pfam" id="PF13621">
    <property type="entry name" value="Cupin_8"/>
    <property type="match status" value="1"/>
</dbReference>
<sequence>MVVNRAMRRRSAWVVVAAAMVSICRASMSGVEEYERGVSLRKRKRPKEAREAFFRASQLEYPGALAQCLEAFKDTDDLYLFHAQIGQVYLDHDLKSESCTHVLRSLELARFKQATDEYKRTMQATLDMAERVCPQHLGTKTAARVARKAGYEFRSSQTPQYRTWSAVWRDAYDAAVSTLSPARILYYFFADHRVEFPTAVAPVAPRQAVPDLPSLGGRGPKRWSPGELAKARAVHEDRIADPAFAKAMEKRRELDYWGRDDPPLASSPRHPGNADIVGRAEAACAASKGGCDRRTAAEIGIIVCGGDPWGAVSCACTVDEFNAVVLWALEHHGDPRAALDVEDVKRATYRLYAHRPPPGDCERIDVSDLSLDEFLARYAFPSRPVVISGAAKGWRALDTWHDLDYLTDAAGNELHRVYAVPLAEGDDTGAFEAIRRLSERELLYGMNVSADRPGASEPGSEDVMVRPAENLITLDAYVALAEKLRASKKKKMSLYFQKHAIPRWRAARSPDTGAPLVPGDVTPSLRDRGFAEFLLPFKELLWFAMEPARADLHFDPYENLHVVVEGAKTFTMFPPSNNDELYFASAGNQRTMNWLYDYESGKFYQLPAFLNEPAPQGYVPVDPERPDYDKFPKFRNATRLVCEVRKGETIYVPSNWWHAVASEPDGDSGVVAGVTHFYEPLYKALSDYVHFSSNLAAYGHILNRTQAALEGAGRAEL</sequence>
<feature type="signal peptide" evidence="1">
    <location>
        <begin position="1"/>
        <end position="26"/>
    </location>
</feature>
<feature type="domain" description="JmjC" evidence="2">
    <location>
        <begin position="498"/>
        <end position="692"/>
    </location>
</feature>
<dbReference type="InterPro" id="IPR003347">
    <property type="entry name" value="JmjC_dom"/>
</dbReference>
<dbReference type="PANTHER" id="PTHR12461">
    <property type="entry name" value="HYPOXIA-INDUCIBLE FACTOR 1 ALPHA INHIBITOR-RELATED"/>
    <property type="match status" value="1"/>
</dbReference>
<dbReference type="Gene3D" id="2.60.120.10">
    <property type="entry name" value="Jelly Rolls"/>
    <property type="match status" value="1"/>
</dbReference>